<protein>
    <recommendedName>
        <fullName evidence="2">Rab-GAP TBC domain-containing protein</fullName>
    </recommendedName>
</protein>
<dbReference type="InterPro" id="IPR035969">
    <property type="entry name" value="Rab-GAP_TBC_sf"/>
</dbReference>
<evidence type="ECO:0000256" key="1">
    <source>
        <dbReference type="SAM" id="MobiDB-lite"/>
    </source>
</evidence>
<dbReference type="Pfam" id="PF00566">
    <property type="entry name" value="RabGAP-TBC"/>
    <property type="match status" value="1"/>
</dbReference>
<dbReference type="PROSITE" id="PS50086">
    <property type="entry name" value="TBC_RABGAP"/>
    <property type="match status" value="1"/>
</dbReference>
<comment type="caution">
    <text evidence="3">The sequence shown here is derived from an EMBL/GenBank/DDBJ whole genome shotgun (WGS) entry which is preliminary data.</text>
</comment>
<dbReference type="InterPro" id="IPR050302">
    <property type="entry name" value="Rab_GAP_TBC_domain"/>
</dbReference>
<dbReference type="GO" id="GO:0005096">
    <property type="term" value="F:GTPase activator activity"/>
    <property type="evidence" value="ECO:0007669"/>
    <property type="project" value="TreeGrafter"/>
</dbReference>
<feature type="domain" description="Rab-GAP TBC" evidence="2">
    <location>
        <begin position="63"/>
        <end position="259"/>
    </location>
</feature>
<organism evidence="3 4">
    <name type="scientific">Gonium pectorale</name>
    <name type="common">Green alga</name>
    <dbReference type="NCBI Taxonomy" id="33097"/>
    <lineage>
        <taxon>Eukaryota</taxon>
        <taxon>Viridiplantae</taxon>
        <taxon>Chlorophyta</taxon>
        <taxon>core chlorophytes</taxon>
        <taxon>Chlorophyceae</taxon>
        <taxon>CS clade</taxon>
        <taxon>Chlamydomonadales</taxon>
        <taxon>Volvocaceae</taxon>
        <taxon>Gonium</taxon>
    </lineage>
</organism>
<keyword evidence="4" id="KW-1185">Reference proteome</keyword>
<accession>A0A150G9Q3</accession>
<feature type="compositionally biased region" description="Low complexity" evidence="1">
    <location>
        <begin position="362"/>
        <end position="381"/>
    </location>
</feature>
<dbReference type="Gene3D" id="1.10.472.80">
    <property type="entry name" value="Ypt/Rab-GAP domain of gyp1p, domain 3"/>
    <property type="match status" value="1"/>
</dbReference>
<gene>
    <name evidence="3" type="ORF">GPECTOR_42g784</name>
</gene>
<dbReference type="STRING" id="33097.A0A150G9Q3"/>
<dbReference type="PANTHER" id="PTHR47219">
    <property type="entry name" value="RAB GTPASE-ACTIVATING PROTEIN 1-LIKE"/>
    <property type="match status" value="1"/>
</dbReference>
<dbReference type="Proteomes" id="UP000075714">
    <property type="component" value="Unassembled WGS sequence"/>
</dbReference>
<reference evidence="4" key="1">
    <citation type="journal article" date="2016" name="Nat. Commun.">
        <title>The Gonium pectorale genome demonstrates co-option of cell cycle regulation during the evolution of multicellularity.</title>
        <authorList>
            <person name="Hanschen E.R."/>
            <person name="Marriage T.N."/>
            <person name="Ferris P.J."/>
            <person name="Hamaji T."/>
            <person name="Toyoda A."/>
            <person name="Fujiyama A."/>
            <person name="Neme R."/>
            <person name="Noguchi H."/>
            <person name="Minakuchi Y."/>
            <person name="Suzuki M."/>
            <person name="Kawai-Toyooka H."/>
            <person name="Smith D.R."/>
            <person name="Sparks H."/>
            <person name="Anderson J."/>
            <person name="Bakaric R."/>
            <person name="Luria V."/>
            <person name="Karger A."/>
            <person name="Kirschner M.W."/>
            <person name="Durand P.M."/>
            <person name="Michod R.E."/>
            <person name="Nozaki H."/>
            <person name="Olson B.J."/>
        </authorList>
    </citation>
    <scope>NUCLEOTIDE SEQUENCE [LARGE SCALE GENOMIC DNA]</scope>
    <source>
        <strain evidence="4">NIES-2863</strain>
    </source>
</reference>
<evidence type="ECO:0000259" key="2">
    <source>
        <dbReference type="PROSITE" id="PS50086"/>
    </source>
</evidence>
<dbReference type="InterPro" id="IPR000195">
    <property type="entry name" value="Rab-GAP-TBC_dom"/>
</dbReference>
<dbReference type="OrthoDB" id="294251at2759"/>
<dbReference type="EMBL" id="LSYV01000043">
    <property type="protein sequence ID" value="KXZ46574.1"/>
    <property type="molecule type" value="Genomic_DNA"/>
</dbReference>
<dbReference type="SMART" id="SM00164">
    <property type="entry name" value="TBC"/>
    <property type="match status" value="1"/>
</dbReference>
<feature type="region of interest" description="Disordered" evidence="1">
    <location>
        <begin position="361"/>
        <end position="381"/>
    </location>
</feature>
<sequence length="415" mass="43805">MAVVASALAGPTFATMPCSAADSTRRTLAKDAAYPKCWQSFVSDIKGEKRVTPAIKDDVRRHGIPASLRADAYYALSGAVSLQHEHAGTYSALAASTSSLSDDVLYSVEDDVRNVRVTFKDSRLFSTAKGAETLSRIVFAYLQYNPACGYFKGLGHIAALLLTTFGREREEQAFWTLAALLKRRCFPSCDGQASLGSHVEAHALQLLLEQRQPALAAILSKLRADAVEQLATAWFATAFTRALPHEVVLRIWDCLMVEGPKVLQRVAMALVKMCASSIQSCTNLETLCRVLEGRLARTTDADALLSVAFKGLGSLSGSTVDAARARAMSHVQNQQRLRSSPLAPLSMGASGLIAKAASGPLSVSSRGSNASSSSSAGGGSHISSGGLAVCVSRPGSKQAVQWASPKSTGALLSLA</sequence>
<dbReference type="AlphaFoldDB" id="A0A150G9Q3"/>
<name>A0A150G9Q3_GONPE</name>
<dbReference type="PANTHER" id="PTHR47219:SF20">
    <property type="entry name" value="TBC1 DOMAIN FAMILY MEMBER 2B"/>
    <property type="match status" value="1"/>
</dbReference>
<evidence type="ECO:0000313" key="4">
    <source>
        <dbReference type="Proteomes" id="UP000075714"/>
    </source>
</evidence>
<evidence type="ECO:0000313" key="3">
    <source>
        <dbReference type="EMBL" id="KXZ46574.1"/>
    </source>
</evidence>
<dbReference type="GO" id="GO:0031267">
    <property type="term" value="F:small GTPase binding"/>
    <property type="evidence" value="ECO:0007669"/>
    <property type="project" value="TreeGrafter"/>
</dbReference>
<proteinExistence type="predicted"/>
<dbReference type="Gene3D" id="1.10.8.270">
    <property type="entry name" value="putative rabgap domain of human tbc1 domain family member 14 like domains"/>
    <property type="match status" value="1"/>
</dbReference>
<dbReference type="SUPFAM" id="SSF47923">
    <property type="entry name" value="Ypt/Rab-GAP domain of gyp1p"/>
    <property type="match status" value="2"/>
</dbReference>